<comment type="caution">
    <text evidence="2">The sequence shown here is derived from an EMBL/GenBank/DDBJ whole genome shotgun (WGS) entry which is preliminary data.</text>
</comment>
<name>K0R0U8_THAOC</name>
<keyword evidence="1" id="KW-0175">Coiled coil</keyword>
<evidence type="ECO:0000313" key="3">
    <source>
        <dbReference type="Proteomes" id="UP000266841"/>
    </source>
</evidence>
<evidence type="ECO:0000313" key="2">
    <source>
        <dbReference type="EMBL" id="EJK45335.1"/>
    </source>
</evidence>
<dbReference type="AlphaFoldDB" id="K0R0U8"/>
<reference evidence="2 3" key="1">
    <citation type="journal article" date="2012" name="Genome Biol.">
        <title>Genome and low-iron response of an oceanic diatom adapted to chronic iron limitation.</title>
        <authorList>
            <person name="Lommer M."/>
            <person name="Specht M."/>
            <person name="Roy A.S."/>
            <person name="Kraemer L."/>
            <person name="Andreson R."/>
            <person name="Gutowska M.A."/>
            <person name="Wolf J."/>
            <person name="Bergner S.V."/>
            <person name="Schilhabel M.B."/>
            <person name="Klostermeier U.C."/>
            <person name="Beiko R.G."/>
            <person name="Rosenstiel P."/>
            <person name="Hippler M."/>
            <person name="Laroche J."/>
        </authorList>
    </citation>
    <scope>NUCLEOTIDE SEQUENCE [LARGE SCALE GENOMIC DNA]</scope>
    <source>
        <strain evidence="2 3">CCMP1005</strain>
    </source>
</reference>
<dbReference type="Proteomes" id="UP000266841">
    <property type="component" value="Unassembled WGS sequence"/>
</dbReference>
<keyword evidence="3" id="KW-1185">Reference proteome</keyword>
<feature type="coiled-coil region" evidence="1">
    <location>
        <begin position="101"/>
        <end position="128"/>
    </location>
</feature>
<sequence>MGCWRSSAASAAASIAWRMARGGAAANAPELALAVGMSIVRVKVGSYIRKKMVRRRRKLTRSVRNTFKWIAGRDRVEGEFSKPNNYIDCDDRYRKLAKKRLDSARVRFEAARLDVREAEADFREACREKSYVEYARPGAQIKSTV</sequence>
<accession>K0R0U8</accession>
<proteinExistence type="predicted"/>
<evidence type="ECO:0000256" key="1">
    <source>
        <dbReference type="SAM" id="Coils"/>
    </source>
</evidence>
<gene>
    <name evidence="2" type="ORF">THAOC_36050</name>
</gene>
<organism evidence="2 3">
    <name type="scientific">Thalassiosira oceanica</name>
    <name type="common">Marine diatom</name>
    <dbReference type="NCBI Taxonomy" id="159749"/>
    <lineage>
        <taxon>Eukaryota</taxon>
        <taxon>Sar</taxon>
        <taxon>Stramenopiles</taxon>
        <taxon>Ochrophyta</taxon>
        <taxon>Bacillariophyta</taxon>
        <taxon>Coscinodiscophyceae</taxon>
        <taxon>Thalassiosirophycidae</taxon>
        <taxon>Thalassiosirales</taxon>
        <taxon>Thalassiosiraceae</taxon>
        <taxon>Thalassiosira</taxon>
    </lineage>
</organism>
<dbReference type="EMBL" id="AGNL01048594">
    <property type="protein sequence ID" value="EJK45335.1"/>
    <property type="molecule type" value="Genomic_DNA"/>
</dbReference>
<protein>
    <submittedName>
        <fullName evidence="2">Uncharacterized protein</fullName>
    </submittedName>
</protein>